<dbReference type="Proteomes" id="UP000217790">
    <property type="component" value="Unassembled WGS sequence"/>
</dbReference>
<gene>
    <name evidence="2" type="ORF">ARMGADRAFT_1171510</name>
</gene>
<dbReference type="InParanoid" id="A0A2H3CWQ0"/>
<evidence type="ECO:0000313" key="2">
    <source>
        <dbReference type="EMBL" id="PBK81207.1"/>
    </source>
</evidence>
<feature type="region of interest" description="Disordered" evidence="1">
    <location>
        <begin position="54"/>
        <end position="82"/>
    </location>
</feature>
<organism evidence="2 3">
    <name type="scientific">Armillaria gallica</name>
    <name type="common">Bulbous honey fungus</name>
    <name type="synonym">Armillaria bulbosa</name>
    <dbReference type="NCBI Taxonomy" id="47427"/>
    <lineage>
        <taxon>Eukaryota</taxon>
        <taxon>Fungi</taxon>
        <taxon>Dikarya</taxon>
        <taxon>Basidiomycota</taxon>
        <taxon>Agaricomycotina</taxon>
        <taxon>Agaricomycetes</taxon>
        <taxon>Agaricomycetidae</taxon>
        <taxon>Agaricales</taxon>
        <taxon>Marasmiineae</taxon>
        <taxon>Physalacriaceae</taxon>
        <taxon>Armillaria</taxon>
    </lineage>
</organism>
<evidence type="ECO:0000256" key="1">
    <source>
        <dbReference type="SAM" id="MobiDB-lite"/>
    </source>
</evidence>
<accession>A0A2H3CWQ0</accession>
<reference evidence="3" key="1">
    <citation type="journal article" date="2017" name="Nat. Ecol. Evol.">
        <title>Genome expansion and lineage-specific genetic innovations in the forest pathogenic fungi Armillaria.</title>
        <authorList>
            <person name="Sipos G."/>
            <person name="Prasanna A.N."/>
            <person name="Walter M.C."/>
            <person name="O'Connor E."/>
            <person name="Balint B."/>
            <person name="Krizsan K."/>
            <person name="Kiss B."/>
            <person name="Hess J."/>
            <person name="Varga T."/>
            <person name="Slot J."/>
            <person name="Riley R."/>
            <person name="Boka B."/>
            <person name="Rigling D."/>
            <person name="Barry K."/>
            <person name="Lee J."/>
            <person name="Mihaltcheva S."/>
            <person name="LaButti K."/>
            <person name="Lipzen A."/>
            <person name="Waldron R."/>
            <person name="Moloney N.M."/>
            <person name="Sperisen C."/>
            <person name="Kredics L."/>
            <person name="Vagvoelgyi C."/>
            <person name="Patrignani A."/>
            <person name="Fitzpatrick D."/>
            <person name="Nagy I."/>
            <person name="Doyle S."/>
            <person name="Anderson J.B."/>
            <person name="Grigoriev I.V."/>
            <person name="Gueldener U."/>
            <person name="Muensterkoetter M."/>
            <person name="Nagy L.G."/>
        </authorList>
    </citation>
    <scope>NUCLEOTIDE SEQUENCE [LARGE SCALE GENOMIC DNA]</scope>
    <source>
        <strain evidence="3">Ar21-2</strain>
    </source>
</reference>
<name>A0A2H3CWQ0_ARMGA</name>
<proteinExistence type="predicted"/>
<sequence length="162" mass="18059">MWHVASVEREGRADRVLDSPTAAVFYTAETFTTGFVVLSNTPPRSNVARYQTQLPKQTATRRTTIRRQRERDTSPSLRTTSASGFDHHHSCLSISPLHLFTRGSRTLPSTMPPKLMTIQASSPVDSNRRSAHQLQGCAFYEDILVDTACYSGLAWECGRLAC</sequence>
<dbReference type="EMBL" id="KZ293733">
    <property type="protein sequence ID" value="PBK81207.1"/>
    <property type="molecule type" value="Genomic_DNA"/>
</dbReference>
<evidence type="ECO:0000313" key="3">
    <source>
        <dbReference type="Proteomes" id="UP000217790"/>
    </source>
</evidence>
<keyword evidence="3" id="KW-1185">Reference proteome</keyword>
<protein>
    <submittedName>
        <fullName evidence="2">Uncharacterized protein</fullName>
    </submittedName>
</protein>
<dbReference type="AlphaFoldDB" id="A0A2H3CWQ0"/>